<dbReference type="Gene3D" id="2.160.20.20">
    <property type="match status" value="1"/>
</dbReference>
<feature type="chain" id="PRO_5026796347" evidence="1">
    <location>
        <begin position="28"/>
        <end position="1050"/>
    </location>
</feature>
<dbReference type="Gene3D" id="2.60.40.1080">
    <property type="match status" value="1"/>
</dbReference>
<protein>
    <submittedName>
        <fullName evidence="3">Bacterial Ig-like domain (Group 2)</fullName>
    </submittedName>
</protein>
<feature type="signal peptide" evidence="1">
    <location>
        <begin position="1"/>
        <end position="27"/>
    </location>
</feature>
<name>A0A6N3FJ84_EUBLI</name>
<dbReference type="AlphaFoldDB" id="A0A6N3FJ84"/>
<keyword evidence="1" id="KW-0732">Signal</keyword>
<evidence type="ECO:0000313" key="3">
    <source>
        <dbReference type="EMBL" id="VYU52467.1"/>
    </source>
</evidence>
<evidence type="ECO:0000259" key="2">
    <source>
        <dbReference type="SMART" id="SM00635"/>
    </source>
</evidence>
<sequence>MKKIHVFLTTILAFLLLTAGGSIMVKAEEAAASSAVQAGKGLVVEGSPEGYTYEKGTLCFIKGGSYTVSMAPDTPVTTDVIMVKGDGNFALTLNSVQIATDSEGQQGMPLYVQQGDLSLTLAGSSNLKSEKTSALFIGDEGGGTNASKLTVAGSGTLTLRSGSSFAFENLGLGGTFMEGGQIHASNAIVDGQGIKAIAIQAGAKEVYAISAHFAEKLTMNGGSLTAEVDNGETPIYAGAVYCYNGLEVNGGTLSGKAPGSGISTGDGEGKGGACVINGGTVTGDAVERGVSYGTSGISVIGNITINGGSVTAKNGYVGLDATNILAINGGQVNASGAQVGIHGGACAKDKEKDNVTITGGTVYARGDKYDIYGGDFGSAEIPTRVYLKGGSIFTGSNKIKPEPISYVDEDSGAEIKVERVVMSGLPADSSVFLFFKVGYFGEDKADPENGVYGIRDMDTNDKGQLCVYASLLERSPFGVTINGTDYEGVAVKGSNGYEAKMEESIPEMAVTSENGHTPFYFKTHYILEPGNSTASMREGQNETDEKIMVGKTYIAPPDDITADYYRLTLDNIKIHSENIGIQVNNHNTELIARGDNSIVSDDDHAIFAGFISDSGDIDTLAFSGSGRLSCEVAPDKRYGAIISMRNIVVNSGTITAHSASSTAIFSESQNPEDSITVNGGDVNVKGSFGLYGNNITINGGKVTGTDEGDTETLVVGSKGDISFNGGSVDVKSGSYAVGANGNITISGGTHHLLAENDNNQYVYGLYANGSIHVNGGTTWVSGNTNDILAETAIQERALPSTGKTLERAAAGEHIIKVDGGSLNAVHNTVAPEPVDAAGARAYKTTLTVGTAANTGSLEGKVGEKTLNLKDALTDDAANLYLYLPEPEGQKAVIATTAASYSGTIRELEAQNRLRTFGAVLVSDKPEPVVHVTGVRLDKTSAELTQGKSLTLTAAIEPANATNKKMSWKSSDSKIAKVDNQGKVTGIAVGKATITVTTEDGGKTASAVITVKKAGGDGPHTGILSEQTSVPAALILLAGFTALTAVAARRR</sequence>
<feature type="domain" description="BIG2" evidence="2">
    <location>
        <begin position="930"/>
        <end position="1007"/>
    </location>
</feature>
<proteinExistence type="predicted"/>
<gene>
    <name evidence="3" type="ORF">ELLFYP34_00461</name>
</gene>
<evidence type="ECO:0000256" key="1">
    <source>
        <dbReference type="SAM" id="SignalP"/>
    </source>
</evidence>
<dbReference type="SMART" id="SM00635">
    <property type="entry name" value="BID_2"/>
    <property type="match status" value="1"/>
</dbReference>
<dbReference type="InterPro" id="IPR008964">
    <property type="entry name" value="Invasin/intimin_cell_adhesion"/>
</dbReference>
<dbReference type="InterPro" id="IPR003343">
    <property type="entry name" value="Big_2"/>
</dbReference>
<dbReference type="InterPro" id="IPR012332">
    <property type="entry name" value="Autotransporter_pectin_lyase_C"/>
</dbReference>
<organism evidence="3">
    <name type="scientific">Eubacterium limosum</name>
    <dbReference type="NCBI Taxonomy" id="1736"/>
    <lineage>
        <taxon>Bacteria</taxon>
        <taxon>Bacillati</taxon>
        <taxon>Bacillota</taxon>
        <taxon>Clostridia</taxon>
        <taxon>Eubacteriales</taxon>
        <taxon>Eubacteriaceae</taxon>
        <taxon>Eubacterium</taxon>
    </lineage>
</organism>
<accession>A0A6N3FJ84</accession>
<dbReference type="Pfam" id="PF02368">
    <property type="entry name" value="Big_2"/>
    <property type="match status" value="1"/>
</dbReference>
<dbReference type="SUPFAM" id="SSF49373">
    <property type="entry name" value="Invasin/intimin cell-adhesion fragments"/>
    <property type="match status" value="1"/>
</dbReference>
<reference evidence="3" key="1">
    <citation type="submission" date="2019-11" db="EMBL/GenBank/DDBJ databases">
        <authorList>
            <person name="Feng L."/>
        </authorList>
    </citation>
    <scope>NUCLEOTIDE SEQUENCE</scope>
    <source>
        <strain evidence="3">ElimosumLFYP34</strain>
    </source>
</reference>
<dbReference type="EMBL" id="CACRTR010000012">
    <property type="protein sequence ID" value="VYU52467.1"/>
    <property type="molecule type" value="Genomic_DNA"/>
</dbReference>